<keyword evidence="5 7" id="KW-0472">Membrane</keyword>
<evidence type="ECO:0000256" key="1">
    <source>
        <dbReference type="ARBA" id="ARBA00004162"/>
    </source>
</evidence>
<keyword evidence="4 7" id="KW-1133">Transmembrane helix</keyword>
<dbReference type="RefSeq" id="WP_121205088.1">
    <property type="nucleotide sequence ID" value="NZ_RBZP01000014.1"/>
</dbReference>
<keyword evidence="2" id="KW-1003">Cell membrane</keyword>
<organism evidence="9 10">
    <name type="scientific">Oceanobacillus halophilus</name>
    <dbReference type="NCBI Taxonomy" id="930130"/>
    <lineage>
        <taxon>Bacteria</taxon>
        <taxon>Bacillati</taxon>
        <taxon>Bacillota</taxon>
        <taxon>Bacilli</taxon>
        <taxon>Bacillales</taxon>
        <taxon>Bacillaceae</taxon>
        <taxon>Oceanobacillus</taxon>
    </lineage>
</organism>
<dbReference type="InterPro" id="IPR055431">
    <property type="entry name" value="RsgI_M"/>
</dbReference>
<evidence type="ECO:0000256" key="3">
    <source>
        <dbReference type="ARBA" id="ARBA00022692"/>
    </source>
</evidence>
<feature type="compositionally biased region" description="Polar residues" evidence="6">
    <location>
        <begin position="388"/>
        <end position="400"/>
    </location>
</feature>
<dbReference type="OrthoDB" id="9800626at2"/>
<feature type="compositionally biased region" description="Acidic residues" evidence="6">
    <location>
        <begin position="266"/>
        <end position="275"/>
    </location>
</feature>
<evidence type="ECO:0000313" key="9">
    <source>
        <dbReference type="EMBL" id="RKQ31240.1"/>
    </source>
</evidence>
<evidence type="ECO:0000313" key="10">
    <source>
        <dbReference type="Proteomes" id="UP000269301"/>
    </source>
</evidence>
<evidence type="ECO:0000256" key="7">
    <source>
        <dbReference type="SAM" id="Phobius"/>
    </source>
</evidence>
<dbReference type="AlphaFoldDB" id="A0A495A0Q8"/>
<dbReference type="Pfam" id="PF12791">
    <property type="entry name" value="RsgI_N"/>
    <property type="match status" value="1"/>
</dbReference>
<feature type="compositionally biased region" description="Polar residues" evidence="6">
    <location>
        <begin position="330"/>
        <end position="360"/>
    </location>
</feature>
<evidence type="ECO:0000256" key="5">
    <source>
        <dbReference type="ARBA" id="ARBA00023136"/>
    </source>
</evidence>
<dbReference type="GO" id="GO:0005886">
    <property type="term" value="C:plasma membrane"/>
    <property type="evidence" value="ECO:0007669"/>
    <property type="project" value="UniProtKB-SubCell"/>
</dbReference>
<sequence>MKKRGIILEQHRNYTILLTKDGAFEKGKVITGSGQIGDEVFFEPFGTKKKSFVFAQGNRKHVSALFLSAACFLLLLILPVYFITGANKTYAYVSVDINPSIELEINKDYQVRSIRPINTDASTVVDQLEDYQNRKIETVIQMIMDKSEENGLINEHKSMLVGVSFLGDTDSDEEILYLLEDHLELSEPDWEIAAFDIPKNIRNQAKEQQLSMNEVIATTFLEDSNLSADDSNNSNLDEHEIEIIDSFYNTEEVEVEEESEIKKEESDAEEIEETEEIKQTTDERNEENQEQLAEQKDKKENAPVIISKDKKDKAAKEKQTNSSRKDENHPSNLKSKNGEINSNGRNVIKGNNGSTKSQTNHAKEQKKQKNNGKHKGKNENHKVKNGNPEANNPSRNNKGKGNQKDIE</sequence>
<name>A0A495A0Q8_9BACI</name>
<dbReference type="EMBL" id="RBZP01000014">
    <property type="protein sequence ID" value="RKQ31240.1"/>
    <property type="molecule type" value="Genomic_DNA"/>
</dbReference>
<protein>
    <recommendedName>
        <fullName evidence="8">RsgI N-terminal anti-sigma domain-containing protein</fullName>
    </recommendedName>
</protein>
<comment type="subcellular location">
    <subcellularLocation>
        <location evidence="1">Cell membrane</location>
        <topology evidence="1">Single-pass membrane protein</topology>
    </subcellularLocation>
</comment>
<evidence type="ECO:0000256" key="6">
    <source>
        <dbReference type="SAM" id="MobiDB-lite"/>
    </source>
</evidence>
<gene>
    <name evidence="9" type="ORF">D8M06_14290</name>
</gene>
<feature type="region of interest" description="Disordered" evidence="6">
    <location>
        <begin position="247"/>
        <end position="407"/>
    </location>
</feature>
<evidence type="ECO:0000256" key="2">
    <source>
        <dbReference type="ARBA" id="ARBA00022475"/>
    </source>
</evidence>
<proteinExistence type="predicted"/>
<keyword evidence="3 7" id="KW-0812">Transmembrane</keyword>
<dbReference type="Proteomes" id="UP000269301">
    <property type="component" value="Unassembled WGS sequence"/>
</dbReference>
<evidence type="ECO:0000256" key="4">
    <source>
        <dbReference type="ARBA" id="ARBA00022989"/>
    </source>
</evidence>
<feature type="domain" description="RsgI N-terminal anti-sigma" evidence="8">
    <location>
        <begin position="3"/>
        <end position="51"/>
    </location>
</feature>
<keyword evidence="10" id="KW-1185">Reference proteome</keyword>
<evidence type="ECO:0000259" key="8">
    <source>
        <dbReference type="PROSITE" id="PS51849"/>
    </source>
</evidence>
<dbReference type="Pfam" id="PF23750">
    <property type="entry name" value="RsgI_M"/>
    <property type="match status" value="1"/>
</dbReference>
<feature type="transmembrane region" description="Helical" evidence="7">
    <location>
        <begin position="64"/>
        <end position="84"/>
    </location>
</feature>
<feature type="compositionally biased region" description="Basic and acidic residues" evidence="6">
    <location>
        <begin position="276"/>
        <end position="329"/>
    </location>
</feature>
<dbReference type="InterPro" id="IPR024449">
    <property type="entry name" value="Anti-sigma_RsgI_N"/>
</dbReference>
<dbReference type="PROSITE" id="PS51849">
    <property type="entry name" value="RSGI_N"/>
    <property type="match status" value="1"/>
</dbReference>
<reference evidence="9 10" key="1">
    <citation type="journal article" date="2016" name="Int. J. Syst. Evol. Microbiol.">
        <title>Oceanobacillus halophilus sp. nov., a novel moderately halophilic bacterium from a hypersaline lake.</title>
        <authorList>
            <person name="Amoozegar M.A."/>
            <person name="Bagheri M."/>
            <person name="Makhdoumi A."/>
            <person name="Nikou M.M."/>
            <person name="Fazeli S.A.S."/>
            <person name="Schumann P."/>
            <person name="Sproer C."/>
            <person name="Sanchez-Porro C."/>
            <person name="Ventosa A."/>
        </authorList>
    </citation>
    <scope>NUCLEOTIDE SEQUENCE [LARGE SCALE GENOMIC DNA]</scope>
    <source>
        <strain evidence="9 10">DSM 23996</strain>
    </source>
</reference>
<accession>A0A495A0Q8</accession>
<comment type="caution">
    <text evidence="9">The sequence shown here is derived from an EMBL/GenBank/DDBJ whole genome shotgun (WGS) entry which is preliminary data.</text>
</comment>